<dbReference type="Proteomes" id="UP000028868">
    <property type="component" value="Unassembled WGS sequence"/>
</dbReference>
<organism evidence="1 2">
    <name type="scientific">Halobacillus karajensis</name>
    <dbReference type="NCBI Taxonomy" id="195088"/>
    <lineage>
        <taxon>Bacteria</taxon>
        <taxon>Bacillati</taxon>
        <taxon>Bacillota</taxon>
        <taxon>Bacilli</taxon>
        <taxon>Bacillales</taxon>
        <taxon>Bacillaceae</taxon>
        <taxon>Halobacillus</taxon>
    </lineage>
</organism>
<gene>
    <name evidence="1" type="ORF">BN983_02031</name>
</gene>
<name>A0A024P4I0_9BACI</name>
<evidence type="ECO:0000313" key="1">
    <source>
        <dbReference type="EMBL" id="CDQ23780.1"/>
    </source>
</evidence>
<dbReference type="InterPro" id="IPR019658">
    <property type="entry name" value="DUF2515"/>
</dbReference>
<proteinExistence type="predicted"/>
<dbReference type="EMBL" id="CCDI010000002">
    <property type="protein sequence ID" value="CDQ23780.1"/>
    <property type="molecule type" value="Genomic_DNA"/>
</dbReference>
<reference evidence="2" key="1">
    <citation type="submission" date="2014-03" db="EMBL/GenBank/DDBJ databases">
        <authorList>
            <person name="Urmite Genomes U."/>
        </authorList>
    </citation>
    <scope>NUCLEOTIDE SEQUENCE [LARGE SCALE GENOMIC DNA]</scope>
    <source>
        <strain evidence="2">HD-03</strain>
    </source>
</reference>
<keyword evidence="2" id="KW-1185">Reference proteome</keyword>
<evidence type="ECO:0000313" key="2">
    <source>
        <dbReference type="Proteomes" id="UP000028868"/>
    </source>
</evidence>
<accession>A0A024P4I0</accession>
<reference evidence="1 2" key="2">
    <citation type="submission" date="2014-05" db="EMBL/GenBank/DDBJ databases">
        <title>Draft genome sequence of Halobacillus karajensis HK-03.</title>
        <authorList>
            <person name="Khelaifia S."/>
            <person name="Croce O."/>
            <person name="Lagier J.C."/>
            <person name="Raoult D."/>
        </authorList>
    </citation>
    <scope>NUCLEOTIDE SEQUENCE [LARGE SCALE GENOMIC DNA]</scope>
    <source>
        <strain evidence="1 2">HD-03</strain>
    </source>
</reference>
<dbReference type="Pfam" id="PF10720">
    <property type="entry name" value="DUF2515"/>
    <property type="match status" value="1"/>
</dbReference>
<comment type="caution">
    <text evidence="1">The sequence shown here is derived from an EMBL/GenBank/DDBJ whole genome shotgun (WGS) entry which is preliminary data.</text>
</comment>
<sequence length="105" mass="12594">MNNVTRTQAYLDFYLRHPEIEWALLGHMVSRNGGWNMTDLKGEFLAKLLTEKEQTDFFSFLERGNWLIFQDIYPQFLLYEESLAKEQPHFHLLRHLNVSVFMEVV</sequence>
<protein>
    <recommendedName>
        <fullName evidence="3">DUF2515 domain-containing protein</fullName>
    </recommendedName>
</protein>
<evidence type="ECO:0008006" key="3">
    <source>
        <dbReference type="Google" id="ProtNLM"/>
    </source>
</evidence>
<dbReference type="AlphaFoldDB" id="A0A024P4I0"/>